<keyword evidence="3" id="KW-0731">Sigma factor</keyword>
<dbReference type="Pfam" id="PF08281">
    <property type="entry name" value="Sigma70_r4_2"/>
    <property type="match status" value="1"/>
</dbReference>
<evidence type="ECO:0000256" key="5">
    <source>
        <dbReference type="ARBA" id="ARBA00023163"/>
    </source>
</evidence>
<dbReference type="Proteomes" id="UP000675781">
    <property type="component" value="Unassembled WGS sequence"/>
</dbReference>
<dbReference type="InterPro" id="IPR039425">
    <property type="entry name" value="RNA_pol_sigma-70-like"/>
</dbReference>
<dbReference type="RefSeq" id="WP_212529130.1">
    <property type="nucleotide sequence ID" value="NZ_JAGSOG010000064.1"/>
</dbReference>
<protein>
    <submittedName>
        <fullName evidence="7">Sigma-70 family RNA polymerase sigma factor</fullName>
    </submittedName>
</protein>
<sequence length="185" mass="21448">MTRHRPARGSKTIFEVFYERYQGAWRHYAYLYTGERAAAEEIVDRFTGRLMQNWERALEQESVARYAWTLYKDVVEHWLDERGDEPQLVQTAAFSRVARVAMDYCRGQFAVMEESLGLYSAIAGLPERQRDVIILRHVMGYPDAKVAEILGITEPSVRSHLRHARRSLEPVAAQHRLLHATESQG</sequence>
<dbReference type="InterPro" id="IPR013249">
    <property type="entry name" value="RNA_pol_sigma70_r4_t2"/>
</dbReference>
<dbReference type="InterPro" id="IPR013324">
    <property type="entry name" value="RNA_pol_sigma_r3/r4-like"/>
</dbReference>
<dbReference type="GO" id="GO:0016987">
    <property type="term" value="F:sigma factor activity"/>
    <property type="evidence" value="ECO:0007669"/>
    <property type="project" value="UniProtKB-KW"/>
</dbReference>
<evidence type="ECO:0000256" key="1">
    <source>
        <dbReference type="ARBA" id="ARBA00010641"/>
    </source>
</evidence>
<dbReference type="Gene3D" id="1.10.1740.10">
    <property type="match status" value="1"/>
</dbReference>
<evidence type="ECO:0000256" key="4">
    <source>
        <dbReference type="ARBA" id="ARBA00023125"/>
    </source>
</evidence>
<evidence type="ECO:0000256" key="2">
    <source>
        <dbReference type="ARBA" id="ARBA00023015"/>
    </source>
</evidence>
<reference evidence="7" key="1">
    <citation type="submission" date="2021-04" db="EMBL/GenBank/DDBJ databases">
        <title>Genome based classification of Actinospica acidithermotolerans sp. nov., an actinobacterium isolated from an Indonesian hot spring.</title>
        <authorList>
            <person name="Kusuma A.B."/>
            <person name="Putra K.E."/>
            <person name="Nafisah S."/>
            <person name="Loh J."/>
            <person name="Nouioui I."/>
            <person name="Goodfellow M."/>
        </authorList>
    </citation>
    <scope>NUCLEOTIDE SEQUENCE</scope>
    <source>
        <strain evidence="7">CSCA 57</strain>
    </source>
</reference>
<dbReference type="CDD" id="cd06171">
    <property type="entry name" value="Sigma70_r4"/>
    <property type="match status" value="1"/>
</dbReference>
<comment type="caution">
    <text evidence="7">The sequence shown here is derived from an EMBL/GenBank/DDBJ whole genome shotgun (WGS) entry which is preliminary data.</text>
</comment>
<dbReference type="GO" id="GO:0006352">
    <property type="term" value="P:DNA-templated transcription initiation"/>
    <property type="evidence" value="ECO:0007669"/>
    <property type="project" value="InterPro"/>
</dbReference>
<evidence type="ECO:0000259" key="6">
    <source>
        <dbReference type="Pfam" id="PF08281"/>
    </source>
</evidence>
<keyword evidence="8" id="KW-1185">Reference proteome</keyword>
<dbReference type="Gene3D" id="1.10.10.10">
    <property type="entry name" value="Winged helix-like DNA-binding domain superfamily/Winged helix DNA-binding domain"/>
    <property type="match status" value="1"/>
</dbReference>
<dbReference type="AlphaFoldDB" id="A0A941ITR0"/>
<keyword evidence="2" id="KW-0805">Transcription regulation</keyword>
<keyword evidence="5" id="KW-0804">Transcription</keyword>
<accession>A0A941ITR0</accession>
<keyword evidence="4" id="KW-0238">DNA-binding</keyword>
<dbReference type="InterPro" id="IPR036388">
    <property type="entry name" value="WH-like_DNA-bd_sf"/>
</dbReference>
<dbReference type="EMBL" id="JAGSOG010000064">
    <property type="protein sequence ID" value="MBR7834611.1"/>
    <property type="molecule type" value="Genomic_DNA"/>
</dbReference>
<dbReference type="PANTHER" id="PTHR43133:SF8">
    <property type="entry name" value="RNA POLYMERASE SIGMA FACTOR HI_1459-RELATED"/>
    <property type="match status" value="1"/>
</dbReference>
<dbReference type="GO" id="GO:0003677">
    <property type="term" value="F:DNA binding"/>
    <property type="evidence" value="ECO:0007669"/>
    <property type="project" value="UniProtKB-KW"/>
</dbReference>
<evidence type="ECO:0000313" key="7">
    <source>
        <dbReference type="EMBL" id="MBR7834611.1"/>
    </source>
</evidence>
<dbReference type="NCBIfam" id="TIGR02937">
    <property type="entry name" value="sigma70-ECF"/>
    <property type="match status" value="1"/>
</dbReference>
<organism evidence="7 8">
    <name type="scientific">Actinospica durhamensis</name>
    <dbReference type="NCBI Taxonomy" id="1508375"/>
    <lineage>
        <taxon>Bacteria</taxon>
        <taxon>Bacillati</taxon>
        <taxon>Actinomycetota</taxon>
        <taxon>Actinomycetes</taxon>
        <taxon>Catenulisporales</taxon>
        <taxon>Actinospicaceae</taxon>
        <taxon>Actinospica</taxon>
    </lineage>
</organism>
<dbReference type="InterPro" id="IPR013325">
    <property type="entry name" value="RNA_pol_sigma_r2"/>
</dbReference>
<dbReference type="SUPFAM" id="SSF88946">
    <property type="entry name" value="Sigma2 domain of RNA polymerase sigma factors"/>
    <property type="match status" value="1"/>
</dbReference>
<feature type="domain" description="RNA polymerase sigma factor 70 region 4 type 2" evidence="6">
    <location>
        <begin position="118"/>
        <end position="168"/>
    </location>
</feature>
<proteinExistence type="inferred from homology"/>
<gene>
    <name evidence="7" type="ORF">KDL01_15160</name>
</gene>
<evidence type="ECO:0000313" key="8">
    <source>
        <dbReference type="Proteomes" id="UP000675781"/>
    </source>
</evidence>
<comment type="similarity">
    <text evidence="1">Belongs to the sigma-70 factor family. ECF subfamily.</text>
</comment>
<dbReference type="InterPro" id="IPR014284">
    <property type="entry name" value="RNA_pol_sigma-70_dom"/>
</dbReference>
<dbReference type="SUPFAM" id="SSF88659">
    <property type="entry name" value="Sigma3 and sigma4 domains of RNA polymerase sigma factors"/>
    <property type="match status" value="1"/>
</dbReference>
<evidence type="ECO:0000256" key="3">
    <source>
        <dbReference type="ARBA" id="ARBA00023082"/>
    </source>
</evidence>
<dbReference type="PANTHER" id="PTHR43133">
    <property type="entry name" value="RNA POLYMERASE ECF-TYPE SIGMA FACTO"/>
    <property type="match status" value="1"/>
</dbReference>
<name>A0A941ITR0_9ACTN</name>